<evidence type="ECO:0000256" key="4">
    <source>
        <dbReference type="ARBA" id="ARBA00022475"/>
    </source>
</evidence>
<keyword evidence="4" id="KW-1003">Cell membrane</keyword>
<dbReference type="RefSeq" id="WP_074615946.1">
    <property type="nucleotide sequence ID" value="NZ_FMYG01000006.1"/>
</dbReference>
<dbReference type="OrthoDB" id="9807293at2"/>
<comment type="subcellular location">
    <subcellularLocation>
        <location evidence="1">Cell membrane</location>
        <topology evidence="1">Multi-pass membrane protein</topology>
    </subcellularLocation>
</comment>
<keyword evidence="6 10" id="KW-1133">Transmembrane helix</keyword>
<dbReference type="InterPro" id="IPR023271">
    <property type="entry name" value="Aquaporin-like"/>
</dbReference>
<evidence type="ECO:0000313" key="11">
    <source>
        <dbReference type="EMBL" id="SDC73013.1"/>
    </source>
</evidence>
<evidence type="ECO:0000256" key="3">
    <source>
        <dbReference type="ARBA" id="ARBA00022448"/>
    </source>
</evidence>
<feature type="region of interest" description="Disordered" evidence="9">
    <location>
        <begin position="1"/>
        <end position="23"/>
    </location>
</feature>
<protein>
    <submittedName>
        <fullName evidence="11">Aquaporin Z</fullName>
    </submittedName>
</protein>
<dbReference type="PROSITE" id="PS00221">
    <property type="entry name" value="MIP"/>
    <property type="match status" value="1"/>
</dbReference>
<dbReference type="InterPro" id="IPR000425">
    <property type="entry name" value="MIP"/>
</dbReference>
<evidence type="ECO:0000256" key="5">
    <source>
        <dbReference type="ARBA" id="ARBA00022692"/>
    </source>
</evidence>
<feature type="compositionally biased region" description="Basic and acidic residues" evidence="9">
    <location>
        <begin position="1"/>
        <end position="14"/>
    </location>
</feature>
<dbReference type="STRING" id="993073.AS029_13130"/>
<evidence type="ECO:0000256" key="9">
    <source>
        <dbReference type="SAM" id="MobiDB-lite"/>
    </source>
</evidence>
<dbReference type="GO" id="GO:0005886">
    <property type="term" value="C:plasma membrane"/>
    <property type="evidence" value="ECO:0007669"/>
    <property type="project" value="UniProtKB-SubCell"/>
</dbReference>
<gene>
    <name evidence="11" type="ORF">SAMN05216418_2907</name>
</gene>
<dbReference type="NCBIfam" id="NF003838">
    <property type="entry name" value="PRK05420.1"/>
    <property type="match status" value="1"/>
</dbReference>
<keyword evidence="7 10" id="KW-0472">Membrane</keyword>
<feature type="transmembrane region" description="Helical" evidence="10">
    <location>
        <begin position="40"/>
        <end position="58"/>
    </location>
</feature>
<dbReference type="EMBL" id="FMYG01000006">
    <property type="protein sequence ID" value="SDC73013.1"/>
    <property type="molecule type" value="Genomic_DNA"/>
</dbReference>
<reference evidence="11 12" key="1">
    <citation type="submission" date="2016-09" db="EMBL/GenBank/DDBJ databases">
        <authorList>
            <person name="Capua I."/>
            <person name="De Benedictis P."/>
            <person name="Joannis T."/>
            <person name="Lombin L.H."/>
            <person name="Cattoli G."/>
        </authorList>
    </citation>
    <scope>NUCLEOTIDE SEQUENCE [LARGE SCALE GENOMIC DNA]</scope>
    <source>
        <strain evidence="11 12">NIO-1002</strain>
    </source>
</reference>
<dbReference type="PANTHER" id="PTHR19139">
    <property type="entry name" value="AQUAPORIN TRANSPORTER"/>
    <property type="match status" value="1"/>
</dbReference>
<dbReference type="Proteomes" id="UP000183203">
    <property type="component" value="Unassembled WGS sequence"/>
</dbReference>
<organism evidence="11 12">
    <name type="scientific">Microbacterium enclense</name>
    <dbReference type="NCBI Taxonomy" id="993073"/>
    <lineage>
        <taxon>Bacteria</taxon>
        <taxon>Bacillati</taxon>
        <taxon>Actinomycetota</taxon>
        <taxon>Actinomycetes</taxon>
        <taxon>Micrococcales</taxon>
        <taxon>Microbacteriaceae</taxon>
        <taxon>Microbacterium</taxon>
    </lineage>
</organism>
<evidence type="ECO:0000313" key="12">
    <source>
        <dbReference type="Proteomes" id="UP000183203"/>
    </source>
</evidence>
<evidence type="ECO:0000256" key="8">
    <source>
        <dbReference type="RuleBase" id="RU000477"/>
    </source>
</evidence>
<keyword evidence="3 8" id="KW-0813">Transport</keyword>
<sequence>MGKKKNETKSEPTRVADSTVEQQNQAARQWSPLARYGSEAFGTFLLVLGGVGTALFAANFPSADDNQVGVGFLGVALAFGLTLVAGIAAVGHISGGHFNPAVTLGLLAAGRTDARHVPGYILSQVLGGILATSVIALVLAGRPDGFTAAHEAGFASNGFGEGSPGGYGLGAVFLTEAVLTGVFIAVILSVTAKKEYATFAPIGIGLTLTLIHLVSIPISNTSVNPARSIATALYGGALPLSQLWVFITAPIAGAAVAGLIVRTLGRRVVGS</sequence>
<evidence type="ECO:0000256" key="10">
    <source>
        <dbReference type="SAM" id="Phobius"/>
    </source>
</evidence>
<dbReference type="AlphaFoldDB" id="A0A1G6NYJ5"/>
<feature type="transmembrane region" description="Helical" evidence="10">
    <location>
        <begin position="243"/>
        <end position="261"/>
    </location>
</feature>
<feature type="transmembrane region" description="Helical" evidence="10">
    <location>
        <begin position="70"/>
        <end position="90"/>
    </location>
</feature>
<dbReference type="GO" id="GO:0015250">
    <property type="term" value="F:water channel activity"/>
    <property type="evidence" value="ECO:0007669"/>
    <property type="project" value="TreeGrafter"/>
</dbReference>
<dbReference type="Pfam" id="PF00230">
    <property type="entry name" value="MIP"/>
    <property type="match status" value="1"/>
</dbReference>
<feature type="transmembrane region" description="Helical" evidence="10">
    <location>
        <begin position="197"/>
        <end position="218"/>
    </location>
</feature>
<accession>A0A1G6NYJ5</accession>
<feature type="transmembrane region" description="Helical" evidence="10">
    <location>
        <begin position="167"/>
        <end position="190"/>
    </location>
</feature>
<evidence type="ECO:0000256" key="6">
    <source>
        <dbReference type="ARBA" id="ARBA00022989"/>
    </source>
</evidence>
<keyword evidence="5 8" id="KW-0812">Transmembrane</keyword>
<dbReference type="InterPro" id="IPR022357">
    <property type="entry name" value="MIP_CS"/>
</dbReference>
<name>A0A1G6NYJ5_9MICO</name>
<feature type="transmembrane region" description="Helical" evidence="10">
    <location>
        <begin position="120"/>
        <end position="140"/>
    </location>
</feature>
<evidence type="ECO:0000256" key="7">
    <source>
        <dbReference type="ARBA" id="ARBA00023136"/>
    </source>
</evidence>
<evidence type="ECO:0000256" key="2">
    <source>
        <dbReference type="ARBA" id="ARBA00006175"/>
    </source>
</evidence>
<evidence type="ECO:0000256" key="1">
    <source>
        <dbReference type="ARBA" id="ARBA00004651"/>
    </source>
</evidence>
<dbReference type="PANTHER" id="PTHR19139:SF199">
    <property type="entry name" value="MIP17260P"/>
    <property type="match status" value="1"/>
</dbReference>
<dbReference type="PRINTS" id="PR00783">
    <property type="entry name" value="MINTRINSICP"/>
</dbReference>
<dbReference type="Gene3D" id="1.20.1080.10">
    <property type="entry name" value="Glycerol uptake facilitator protein"/>
    <property type="match status" value="1"/>
</dbReference>
<dbReference type="SUPFAM" id="SSF81338">
    <property type="entry name" value="Aquaporin-like"/>
    <property type="match status" value="1"/>
</dbReference>
<proteinExistence type="inferred from homology"/>
<dbReference type="InterPro" id="IPR034294">
    <property type="entry name" value="Aquaporin_transptr"/>
</dbReference>
<comment type="similarity">
    <text evidence="2 8">Belongs to the MIP/aquaporin (TC 1.A.8) family.</text>
</comment>